<name>A0ABS6NDE0_9RHOB</name>
<evidence type="ECO:0000256" key="1">
    <source>
        <dbReference type="ARBA" id="ARBA00023002"/>
    </source>
</evidence>
<dbReference type="InterPro" id="IPR020904">
    <property type="entry name" value="Sc_DH/Rdtase_CS"/>
</dbReference>
<dbReference type="Pfam" id="PF00106">
    <property type="entry name" value="adh_short"/>
    <property type="match status" value="1"/>
</dbReference>
<gene>
    <name evidence="2" type="ORF">KUH32_17710</name>
</gene>
<accession>A0ABS6NDE0</accession>
<proteinExistence type="predicted"/>
<comment type="caution">
    <text evidence="2">The sequence shown here is derived from an EMBL/GenBank/DDBJ whole genome shotgun (WGS) entry which is preliminary data.</text>
</comment>
<keyword evidence="3" id="KW-1185">Reference proteome</keyword>
<evidence type="ECO:0000313" key="3">
    <source>
        <dbReference type="Proteomes" id="UP001166293"/>
    </source>
</evidence>
<dbReference type="Proteomes" id="UP001166293">
    <property type="component" value="Unassembled WGS sequence"/>
</dbReference>
<dbReference type="InterPro" id="IPR002347">
    <property type="entry name" value="SDR_fam"/>
</dbReference>
<reference evidence="2" key="1">
    <citation type="submission" date="2021-06" db="EMBL/GenBank/DDBJ databases">
        <title>Thalassococcus sp. CAU 1522 isolated from sea sand, Republic of Korea.</title>
        <authorList>
            <person name="Kim W."/>
        </authorList>
    </citation>
    <scope>NUCLEOTIDE SEQUENCE</scope>
    <source>
        <strain evidence="2">CAU 1522</strain>
    </source>
</reference>
<dbReference type="RefSeq" id="WP_217779993.1">
    <property type="nucleotide sequence ID" value="NZ_JAHRWL010000003.1"/>
</dbReference>
<dbReference type="PANTHER" id="PTHR43658">
    <property type="entry name" value="SHORT-CHAIN DEHYDROGENASE/REDUCTASE"/>
    <property type="match status" value="1"/>
</dbReference>
<dbReference type="PROSITE" id="PS00061">
    <property type="entry name" value="ADH_SHORT"/>
    <property type="match status" value="1"/>
</dbReference>
<dbReference type="EMBL" id="JAHRWL010000003">
    <property type="protein sequence ID" value="MBV2361605.1"/>
    <property type="molecule type" value="Genomic_DNA"/>
</dbReference>
<keyword evidence="1" id="KW-0560">Oxidoreductase</keyword>
<organism evidence="2 3">
    <name type="scientific">Thalassococcus arenae</name>
    <dbReference type="NCBI Taxonomy" id="2851652"/>
    <lineage>
        <taxon>Bacteria</taxon>
        <taxon>Pseudomonadati</taxon>
        <taxon>Pseudomonadota</taxon>
        <taxon>Alphaproteobacteria</taxon>
        <taxon>Rhodobacterales</taxon>
        <taxon>Roseobacteraceae</taxon>
        <taxon>Thalassococcus</taxon>
    </lineage>
</organism>
<evidence type="ECO:0000313" key="2">
    <source>
        <dbReference type="EMBL" id="MBV2361605.1"/>
    </source>
</evidence>
<sequence length="254" mass="26459">MNIDGQVALVTGGASGLGAATARHLASLGAKVAVLDHDGDKAAQVADEIGGFSQRCDITDETAVADAVAAAKARFDQPPRIVVNCAGVGLAARIVGRDGKVSTDIFRKVIAVNLFGTYHLMTYAVQAMMDAAPLETGERGVIINTASAAYEDGQIGQTAYAASKGAIAAMCLPAARELARPGIRVVAIAPGLFHTPMMESLPEETTQEIVKNIPFPHRLGDPAEFAQMVADVARNAYLNGTVIRLDGAVRLPPR</sequence>
<dbReference type="PANTHER" id="PTHR43658:SF8">
    <property type="entry name" value="17-BETA-HYDROXYSTEROID DEHYDROGENASE 14-RELATED"/>
    <property type="match status" value="1"/>
</dbReference>
<protein>
    <submittedName>
        <fullName evidence="2">SDR family NAD(P)-dependent oxidoreductase</fullName>
    </submittedName>
</protein>